<keyword evidence="9" id="KW-1185">Reference proteome</keyword>
<evidence type="ECO:0000259" key="7">
    <source>
        <dbReference type="SMART" id="SM01332"/>
    </source>
</evidence>
<evidence type="ECO:0000259" key="6">
    <source>
        <dbReference type="SMART" id="SM00385"/>
    </source>
</evidence>
<feature type="domain" description="Cyclin-like" evidence="6">
    <location>
        <begin position="93"/>
        <end position="181"/>
    </location>
</feature>
<dbReference type="EMBL" id="JAAALK010000286">
    <property type="protein sequence ID" value="KAG8063160.1"/>
    <property type="molecule type" value="Genomic_DNA"/>
</dbReference>
<dbReference type="CDD" id="cd20544">
    <property type="entry name" value="CYCLIN_AtCycD-like_rpt2"/>
    <property type="match status" value="1"/>
</dbReference>
<dbReference type="InterPro" id="IPR039361">
    <property type="entry name" value="Cyclin"/>
</dbReference>
<reference evidence="8" key="1">
    <citation type="journal article" date="2021" name="bioRxiv">
        <title>Whole Genome Assembly and Annotation of Northern Wild Rice, Zizania palustris L., Supports a Whole Genome Duplication in the Zizania Genus.</title>
        <authorList>
            <person name="Haas M."/>
            <person name="Kono T."/>
            <person name="Macchietto M."/>
            <person name="Millas R."/>
            <person name="McGilp L."/>
            <person name="Shao M."/>
            <person name="Duquette J."/>
            <person name="Hirsch C.N."/>
            <person name="Kimball J."/>
        </authorList>
    </citation>
    <scope>NUCLEOTIDE SEQUENCE</scope>
    <source>
        <tissue evidence="8">Fresh leaf tissue</tissue>
    </source>
</reference>
<evidence type="ECO:0000313" key="8">
    <source>
        <dbReference type="EMBL" id="KAG8063160.1"/>
    </source>
</evidence>
<evidence type="ECO:0000256" key="1">
    <source>
        <dbReference type="ARBA" id="ARBA00009065"/>
    </source>
</evidence>
<evidence type="ECO:0000313" key="9">
    <source>
        <dbReference type="Proteomes" id="UP000729402"/>
    </source>
</evidence>
<proteinExistence type="inferred from homology"/>
<reference evidence="8" key="2">
    <citation type="submission" date="2021-02" db="EMBL/GenBank/DDBJ databases">
        <authorList>
            <person name="Kimball J.A."/>
            <person name="Haas M.W."/>
            <person name="Macchietto M."/>
            <person name="Kono T."/>
            <person name="Duquette J."/>
            <person name="Shao M."/>
        </authorList>
    </citation>
    <scope>NUCLEOTIDE SEQUENCE</scope>
    <source>
        <tissue evidence="8">Fresh leaf tissue</tissue>
    </source>
</reference>
<keyword evidence="2" id="KW-0132">Cell division</keyword>
<comment type="similarity">
    <text evidence="1">Belongs to the cyclin family. Cyclin D subfamily.</text>
</comment>
<dbReference type="SMART" id="SM01332">
    <property type="entry name" value="Cyclin_C"/>
    <property type="match status" value="1"/>
</dbReference>
<protein>
    <recommendedName>
        <fullName evidence="10">Cyclin N-terminal domain-containing protein</fullName>
    </recommendedName>
</protein>
<dbReference type="InterPro" id="IPR004367">
    <property type="entry name" value="Cyclin_C-dom"/>
</dbReference>
<dbReference type="CDD" id="cd20543">
    <property type="entry name" value="CYCLIN_AtCycD-like_rpt1"/>
    <property type="match status" value="1"/>
</dbReference>
<organism evidence="8 9">
    <name type="scientific">Zizania palustris</name>
    <name type="common">Northern wild rice</name>
    <dbReference type="NCBI Taxonomy" id="103762"/>
    <lineage>
        <taxon>Eukaryota</taxon>
        <taxon>Viridiplantae</taxon>
        <taxon>Streptophyta</taxon>
        <taxon>Embryophyta</taxon>
        <taxon>Tracheophyta</taxon>
        <taxon>Spermatophyta</taxon>
        <taxon>Magnoliopsida</taxon>
        <taxon>Liliopsida</taxon>
        <taxon>Poales</taxon>
        <taxon>Poaceae</taxon>
        <taxon>BOP clade</taxon>
        <taxon>Oryzoideae</taxon>
        <taxon>Oryzeae</taxon>
        <taxon>Zizaniinae</taxon>
        <taxon>Zizania</taxon>
    </lineage>
</organism>
<keyword evidence="4" id="KW-0131">Cell cycle</keyword>
<dbReference type="Proteomes" id="UP000729402">
    <property type="component" value="Unassembled WGS sequence"/>
</dbReference>
<evidence type="ECO:0008006" key="10">
    <source>
        <dbReference type="Google" id="ProtNLM"/>
    </source>
</evidence>
<dbReference type="AlphaFoldDB" id="A0A8J5SMA8"/>
<dbReference type="Pfam" id="PF02984">
    <property type="entry name" value="Cyclin_C"/>
    <property type="match status" value="1"/>
</dbReference>
<evidence type="ECO:0000256" key="5">
    <source>
        <dbReference type="RuleBase" id="RU000383"/>
    </source>
</evidence>
<comment type="caution">
    <text evidence="8">The sequence shown here is derived from an EMBL/GenBank/DDBJ whole genome shotgun (WGS) entry which is preliminary data.</text>
</comment>
<dbReference type="Pfam" id="PF00134">
    <property type="entry name" value="Cyclin_N"/>
    <property type="match status" value="1"/>
</dbReference>
<gene>
    <name evidence="8" type="ORF">GUJ93_ZPchr0003g17512</name>
</gene>
<dbReference type="FunFam" id="1.10.472.10:FF:000040">
    <property type="entry name" value="D6-type cyclin"/>
    <property type="match status" value="1"/>
</dbReference>
<keyword evidence="3 5" id="KW-0195">Cyclin</keyword>
<dbReference type="GO" id="GO:0051301">
    <property type="term" value="P:cell division"/>
    <property type="evidence" value="ECO:0007669"/>
    <property type="project" value="UniProtKB-KW"/>
</dbReference>
<sequence>MGIRDVGSSPFLLCEEDSESVFGRDDGLETPPELLGMDHDLLGSFGLQVGSDELVGSLMEKEMEQLTEDVRGDYLERLRNGGMELACRIHAIDWICKVQAHHNFGPLFSYLAVNYLDRFLSSKEFSNDAPWAQQLLTVACLSIAAKVEETTILHALELQVCNPAYMFEAKTIQRMEIIILSTLKWRMQAVTPFSYIDHFLDRMSEGKPLTYELLSRCSELIMGTMKAIEFLKFRPSEIATAVAMSVVAQGNPGFSSVVLTPIPVDKGNVGKCHQALQEMALVMQMQSPSGELDAYCFTFRSDGKFVNSSTSRFLVELLHHDKLQSVSGQDSRAHKVITSV</sequence>
<dbReference type="OrthoDB" id="5590282at2759"/>
<dbReference type="InterPro" id="IPR013763">
    <property type="entry name" value="Cyclin-like_dom"/>
</dbReference>
<evidence type="ECO:0000256" key="2">
    <source>
        <dbReference type="ARBA" id="ARBA00022618"/>
    </source>
</evidence>
<dbReference type="PANTHER" id="PTHR10177">
    <property type="entry name" value="CYCLINS"/>
    <property type="match status" value="1"/>
</dbReference>
<dbReference type="FunFam" id="1.10.472.10:FF:000060">
    <property type="entry name" value="D6-type cyclin"/>
    <property type="match status" value="1"/>
</dbReference>
<name>A0A8J5SMA8_ZIZPA</name>
<dbReference type="SMART" id="SM00385">
    <property type="entry name" value="CYCLIN"/>
    <property type="match status" value="1"/>
</dbReference>
<accession>A0A8J5SMA8</accession>
<evidence type="ECO:0000256" key="3">
    <source>
        <dbReference type="ARBA" id="ARBA00023127"/>
    </source>
</evidence>
<dbReference type="InterPro" id="IPR006671">
    <property type="entry name" value="Cyclin_N"/>
</dbReference>
<evidence type="ECO:0000256" key="4">
    <source>
        <dbReference type="ARBA" id="ARBA00023306"/>
    </source>
</evidence>
<feature type="domain" description="Cyclin C-terminal" evidence="7">
    <location>
        <begin position="190"/>
        <end position="314"/>
    </location>
</feature>